<dbReference type="AlphaFoldDB" id="A0A2N4US71"/>
<dbReference type="Proteomes" id="UP000234420">
    <property type="component" value="Unassembled WGS sequence"/>
</dbReference>
<comment type="caution">
    <text evidence="1">The sequence shown here is derived from an EMBL/GenBank/DDBJ whole genome shotgun (WGS) entry which is preliminary data.</text>
</comment>
<evidence type="ECO:0000313" key="1">
    <source>
        <dbReference type="EMBL" id="PLC57874.1"/>
    </source>
</evidence>
<name>A0A2N4US71_9GAMM</name>
<dbReference type="GeneID" id="69963406"/>
<sequence>MASLIGCLLLPQQQLKCRLVIARFKIKSTEKTIRYCINHGLNTNLQYLLHHLDRYCAEFEVIYALIYEKKHYQINDNTDF</sequence>
<gene>
    <name evidence="1" type="ORF">CIK00_10445</name>
</gene>
<reference evidence="1 2" key="1">
    <citation type="journal article" date="2018" name="Syst. Appl. Microbiol.">
        <title>Photobacterium carnosum sp. nov., isolated from spoiled modified atmosphere packaged poultry meat.</title>
        <authorList>
            <person name="Hilgarth M."/>
            <person name="Fuertes S."/>
            <person name="Ehrmann M."/>
            <person name="Vogel R.F."/>
        </authorList>
    </citation>
    <scope>NUCLEOTIDE SEQUENCE [LARGE SCALE GENOMIC DNA]</scope>
    <source>
        <strain evidence="1 2">TMW 2.2021</strain>
    </source>
</reference>
<keyword evidence="2" id="KW-1185">Reference proteome</keyword>
<evidence type="ECO:0000313" key="2">
    <source>
        <dbReference type="Proteomes" id="UP000234420"/>
    </source>
</evidence>
<proteinExistence type="predicted"/>
<dbReference type="EMBL" id="NPIB01000011">
    <property type="protein sequence ID" value="PLC57874.1"/>
    <property type="molecule type" value="Genomic_DNA"/>
</dbReference>
<protein>
    <submittedName>
        <fullName evidence="1">Uncharacterized protein</fullName>
    </submittedName>
</protein>
<accession>A0A2N4US71</accession>
<dbReference type="RefSeq" id="WP_101768815.1">
    <property type="nucleotide sequence ID" value="NZ_BPPU01000002.1"/>
</dbReference>
<organism evidence="1 2">
    <name type="scientific">Photobacterium carnosum</name>
    <dbReference type="NCBI Taxonomy" id="2023717"/>
    <lineage>
        <taxon>Bacteria</taxon>
        <taxon>Pseudomonadati</taxon>
        <taxon>Pseudomonadota</taxon>
        <taxon>Gammaproteobacteria</taxon>
        <taxon>Vibrionales</taxon>
        <taxon>Vibrionaceae</taxon>
        <taxon>Photobacterium</taxon>
    </lineage>
</organism>